<keyword evidence="2" id="KW-0328">Glycosyltransferase</keyword>
<reference evidence="5" key="1">
    <citation type="submission" date="2020-06" db="EMBL/GenBank/DDBJ databases">
        <title>Draft genome of Bugula neritina, a colonial animal packing powerful symbionts and potential medicines.</title>
        <authorList>
            <person name="Rayko M."/>
        </authorList>
    </citation>
    <scope>NUCLEOTIDE SEQUENCE [LARGE SCALE GENOMIC DNA]</scope>
    <source>
        <strain evidence="5">Kwan_BN1</strain>
    </source>
</reference>
<evidence type="ECO:0000256" key="2">
    <source>
        <dbReference type="ARBA" id="ARBA00022676"/>
    </source>
</evidence>
<feature type="domain" description="Glycosyl transferase family 25" evidence="4">
    <location>
        <begin position="3"/>
        <end position="78"/>
    </location>
</feature>
<comment type="caution">
    <text evidence="5">The sequence shown here is derived from an EMBL/GenBank/DDBJ whole genome shotgun (WGS) entry which is preliminary data.</text>
</comment>
<evidence type="ECO:0000313" key="6">
    <source>
        <dbReference type="Proteomes" id="UP000593567"/>
    </source>
</evidence>
<name>A0A7J7KD84_BUGNE</name>
<evidence type="ECO:0000313" key="5">
    <source>
        <dbReference type="EMBL" id="KAF6036133.1"/>
    </source>
</evidence>
<sequence length="99" mass="12141">MKMGEIGCFLSHYFIWKEMEEKGYNRILIFEDDVRFRVNFIRYFYEMMAEADRHINGWDLLYIGRKIMQNNEDFVINSRHLVYPGYTYWTLSYAVTRLG</sequence>
<dbReference type="OrthoDB" id="47375at2759"/>
<dbReference type="InterPro" id="IPR002654">
    <property type="entry name" value="Glyco_trans_25"/>
</dbReference>
<evidence type="ECO:0000259" key="4">
    <source>
        <dbReference type="Pfam" id="PF01755"/>
    </source>
</evidence>
<comment type="similarity">
    <text evidence="1">Belongs to the glycosyltransferase 25 family.</text>
</comment>
<protein>
    <submittedName>
        <fullName evidence="5">CERCAM</fullName>
    </submittedName>
</protein>
<evidence type="ECO:0000256" key="3">
    <source>
        <dbReference type="ARBA" id="ARBA00022679"/>
    </source>
</evidence>
<dbReference type="InterPro" id="IPR050757">
    <property type="entry name" value="Collagen_mod_GT25"/>
</dbReference>
<gene>
    <name evidence="5" type="ORF">EB796_005561</name>
</gene>
<organism evidence="5 6">
    <name type="scientific">Bugula neritina</name>
    <name type="common">Brown bryozoan</name>
    <name type="synonym">Sertularia neritina</name>
    <dbReference type="NCBI Taxonomy" id="10212"/>
    <lineage>
        <taxon>Eukaryota</taxon>
        <taxon>Metazoa</taxon>
        <taxon>Spiralia</taxon>
        <taxon>Lophotrochozoa</taxon>
        <taxon>Bryozoa</taxon>
        <taxon>Gymnolaemata</taxon>
        <taxon>Cheilostomatida</taxon>
        <taxon>Flustrina</taxon>
        <taxon>Buguloidea</taxon>
        <taxon>Bugulidae</taxon>
        <taxon>Bugula</taxon>
    </lineage>
</organism>
<dbReference type="PANTHER" id="PTHR10730:SF53">
    <property type="entry name" value="GLYCOSYLTRANSFERASE 25 FAMILY MEMBER"/>
    <property type="match status" value="1"/>
</dbReference>
<dbReference type="Pfam" id="PF01755">
    <property type="entry name" value="Glyco_transf_25"/>
    <property type="match status" value="1"/>
</dbReference>
<dbReference type="EMBL" id="VXIV02000773">
    <property type="protein sequence ID" value="KAF6036133.1"/>
    <property type="molecule type" value="Genomic_DNA"/>
</dbReference>
<proteinExistence type="inferred from homology"/>
<accession>A0A7J7KD84</accession>
<dbReference type="Proteomes" id="UP000593567">
    <property type="component" value="Unassembled WGS sequence"/>
</dbReference>
<dbReference type="GO" id="GO:0050211">
    <property type="term" value="F:procollagen galactosyltransferase activity"/>
    <property type="evidence" value="ECO:0007669"/>
    <property type="project" value="TreeGrafter"/>
</dbReference>
<dbReference type="PANTHER" id="PTHR10730">
    <property type="entry name" value="PROCOLLAGEN-LYSINE,2-OXOGLUTARATE 5-DIOXYGENASE/GLYCOSYLTRANSFERASE 25 FAMILY MEMBER"/>
    <property type="match status" value="1"/>
</dbReference>
<keyword evidence="3" id="KW-0808">Transferase</keyword>
<keyword evidence="6" id="KW-1185">Reference proteome</keyword>
<dbReference type="AlphaFoldDB" id="A0A7J7KD84"/>
<evidence type="ECO:0000256" key="1">
    <source>
        <dbReference type="ARBA" id="ARBA00006721"/>
    </source>
</evidence>